<dbReference type="STRING" id="550447.SAMN05428946_2704"/>
<organism evidence="1 2">
    <name type="scientific">Edaphobacillus lindanitolerans</name>
    <dbReference type="NCBI Taxonomy" id="550447"/>
    <lineage>
        <taxon>Bacteria</taxon>
        <taxon>Bacillati</taxon>
        <taxon>Bacillota</taxon>
        <taxon>Bacilli</taxon>
        <taxon>Bacillales</taxon>
        <taxon>Bacillaceae</taxon>
        <taxon>Edaphobacillus</taxon>
    </lineage>
</organism>
<accession>A0A1U7PR21</accession>
<dbReference type="Proteomes" id="UP000187550">
    <property type="component" value="Unassembled WGS sequence"/>
</dbReference>
<gene>
    <name evidence="1" type="ORF">SAMN05428946_2704</name>
</gene>
<sequence>MVTDEMAAEAKRNGIARRTLRKRLKNGWDPEEATTIPPKQQIPWTAEELGTMRQAIQEKKSLSEVRNLFGDHPSSSVATRYYDERAIMREDGLL</sequence>
<evidence type="ECO:0000313" key="1">
    <source>
        <dbReference type="EMBL" id="SIT91567.1"/>
    </source>
</evidence>
<evidence type="ECO:0000313" key="2">
    <source>
        <dbReference type="Proteomes" id="UP000187550"/>
    </source>
</evidence>
<protein>
    <submittedName>
        <fullName evidence="1">Uncharacterized protein</fullName>
    </submittedName>
</protein>
<reference evidence="2" key="1">
    <citation type="submission" date="2017-01" db="EMBL/GenBank/DDBJ databases">
        <authorList>
            <person name="Varghese N."/>
            <person name="Submissions S."/>
        </authorList>
    </citation>
    <scope>NUCLEOTIDE SEQUENCE [LARGE SCALE GENOMIC DNA]</scope>
    <source>
        <strain evidence="2">MNA4</strain>
    </source>
</reference>
<dbReference type="EMBL" id="FTPL01000004">
    <property type="protein sequence ID" value="SIT91567.1"/>
    <property type="molecule type" value="Genomic_DNA"/>
</dbReference>
<dbReference type="AlphaFoldDB" id="A0A1U7PR21"/>
<keyword evidence="2" id="KW-1185">Reference proteome</keyword>
<name>A0A1U7PR21_9BACI</name>
<proteinExistence type="predicted"/>